<dbReference type="InterPro" id="IPR000989">
    <property type="entry name" value="Rep"/>
</dbReference>
<name>A0A0H5Q2L6_9ZZZZ</name>
<geneLocation type="plasmid" evidence="3">
    <name>pRGRH0691</name>
</geneLocation>
<evidence type="ECO:0000313" key="3">
    <source>
        <dbReference type="EMBL" id="CRY95610.1"/>
    </source>
</evidence>
<feature type="region of interest" description="Disordered" evidence="2">
    <location>
        <begin position="304"/>
        <end position="350"/>
    </location>
</feature>
<accession>A0A0H5Q2L6</accession>
<evidence type="ECO:0008006" key="4">
    <source>
        <dbReference type="Google" id="ProtNLM"/>
    </source>
</evidence>
<proteinExistence type="predicted"/>
<reference evidence="3" key="2">
    <citation type="submission" date="2015-07" db="EMBL/GenBank/DDBJ databases">
        <title>Plasmids, circular viruses and viroids from rat gut.</title>
        <authorList>
            <person name="Jorgensen T.J."/>
            <person name="Hansen M.A."/>
            <person name="Xu Z."/>
            <person name="Tabak M.A."/>
            <person name="Sorensen S.J."/>
            <person name="Hansen L.H."/>
        </authorList>
    </citation>
    <scope>NUCLEOTIDE SEQUENCE</scope>
    <source>
        <plasmid evidence="3">pRGRH0691</plasmid>
    </source>
</reference>
<dbReference type="GO" id="GO:0003677">
    <property type="term" value="F:DNA binding"/>
    <property type="evidence" value="ECO:0007669"/>
    <property type="project" value="InterPro"/>
</dbReference>
<organism evidence="3">
    <name type="scientific">uncultured prokaryote</name>
    <dbReference type="NCBI Taxonomy" id="198431"/>
    <lineage>
        <taxon>unclassified sequences</taxon>
        <taxon>environmental samples</taxon>
    </lineage>
</organism>
<dbReference type="GO" id="GO:0006260">
    <property type="term" value="P:DNA replication"/>
    <property type="evidence" value="ECO:0007669"/>
    <property type="project" value="UniProtKB-KW"/>
</dbReference>
<dbReference type="EMBL" id="LN853309">
    <property type="protein sequence ID" value="CRY95610.1"/>
    <property type="molecule type" value="Genomic_DNA"/>
</dbReference>
<sequence length="350" mass="39349">MEVLAPSCVKDTNKTACTPHQPARDGLTDYSPSDKPWDTHRAQSDDVGGIYAGAVEFERYAARMAECSGVLRFGWADLPETGETRLRLREARFCRVRHCPVCQWRRSLMWQARFYQSLPKLVIEHPKARWLFLTLTVRNCPITELGETLTAMNAAWQRLIKRKEFKPVLGWVRTTEVTRGKDGSAHPHFHALLMVPPSWFKGANYVKHAKWVALWGDCLRVDYLPNVDVRTVKARAPKIGQTPLDATAAALQGAVAETLKYSTKPADMVADESWFLELTRQTHKRRFVAAGGALADVLKVDQETDEDLTMADGPAESEDDGSRVAFNWRDGERRYRRAPKADKPAGGGDG</sequence>
<protein>
    <recommendedName>
        <fullName evidence="4">Replication protein</fullName>
    </recommendedName>
</protein>
<feature type="compositionally biased region" description="Acidic residues" evidence="2">
    <location>
        <begin position="304"/>
        <end position="319"/>
    </location>
</feature>
<keyword evidence="3" id="KW-0614">Plasmid</keyword>
<feature type="region of interest" description="Disordered" evidence="2">
    <location>
        <begin position="20"/>
        <end position="42"/>
    </location>
</feature>
<evidence type="ECO:0000256" key="2">
    <source>
        <dbReference type="SAM" id="MobiDB-lite"/>
    </source>
</evidence>
<evidence type="ECO:0000256" key="1">
    <source>
        <dbReference type="ARBA" id="ARBA00022705"/>
    </source>
</evidence>
<dbReference type="Pfam" id="PF01446">
    <property type="entry name" value="Rep_1"/>
    <property type="match status" value="1"/>
</dbReference>
<keyword evidence="1" id="KW-0235">DNA replication</keyword>
<feature type="compositionally biased region" description="Basic and acidic residues" evidence="2">
    <location>
        <begin position="329"/>
        <end position="343"/>
    </location>
</feature>
<reference evidence="3" key="1">
    <citation type="submission" date="2015-06" db="EMBL/GenBank/DDBJ databases">
        <authorList>
            <person name="Joergensen T."/>
        </authorList>
    </citation>
    <scope>NUCLEOTIDE SEQUENCE</scope>
    <source>
        <plasmid evidence="3">pRGRH0691</plasmid>
    </source>
</reference>
<dbReference type="AlphaFoldDB" id="A0A0H5Q2L6"/>